<dbReference type="InterPro" id="IPR032675">
    <property type="entry name" value="LRR_dom_sf"/>
</dbReference>
<dbReference type="AlphaFoldDB" id="A0A8K1CUD6"/>
<dbReference type="SUPFAM" id="SSF52047">
    <property type="entry name" value="RNI-like"/>
    <property type="match status" value="1"/>
</dbReference>
<dbReference type="Proteomes" id="UP000794436">
    <property type="component" value="Unassembled WGS sequence"/>
</dbReference>
<sequence>MTWDFVSPWWALLKRHGLSVRLVDKTECLHAYRRFEALEITPVVPQDEPEYRQVWRKQRDAMELLALMALVDLPAWTEMLQTNTGRGEAEFRGVKIEEGSAIRFCIKLDHKKIGKPSASNDDERMAWPGELITDLFTPLPLEERSPEFRDARECILQRLKPKQLLEYETRTIPVLISIDWIRQDQLTAALTAISSVFARAQEGRVLEECRFELDSVQLEFQDHYYKYTWLDTTRKSLSLPITRATFQGAGSVRHNLLSAMRHELCSLVDGGPDKTLKHSLRSLTLHAPPATNNLPGVFSLFASQQHALEALRLQYVFGNTTDLQDDGVPLRALTMRWLGYLLFSPHSDASFHTLQITDQQFRRQDFQWIHSIYEAENPFPLLHPQPWSSSQPLMTARALQPANPRPNAIRPNDFVGYDDEVDDGLEDLAVWTQANRAEVSPDTVLYVMDNDPHKPTVDVLIHGFGVFTVDRTQVSIFPFSAPPQRPARCIRHLFFSLNPDNEDEIAGLQPFIRLIGDSLESLSIGTRFYPMIDDEMLHCIATACPNLKCLRLHRVKLSSWLPLIDLFETHRRHVSTLELTNLNVFQPDTLRLISLLEDPKSVLSSSLRELTLELPYSKLSTIRAIIDTLQQNKSLQYLEIGTPARLVGEALKAAAPFHNEIIPGVHQKLSMASKVALLSVFGRQVGRDNFAISTVFEFAAEPLRRGVRVRSANLALG</sequence>
<evidence type="ECO:0000313" key="2">
    <source>
        <dbReference type="Proteomes" id="UP000794436"/>
    </source>
</evidence>
<name>A0A8K1CUD6_PYTOL</name>
<evidence type="ECO:0000313" key="1">
    <source>
        <dbReference type="EMBL" id="TMW69138.1"/>
    </source>
</evidence>
<comment type="caution">
    <text evidence="1">The sequence shown here is derived from an EMBL/GenBank/DDBJ whole genome shotgun (WGS) entry which is preliminary data.</text>
</comment>
<organism evidence="1 2">
    <name type="scientific">Pythium oligandrum</name>
    <name type="common">Mycoparasitic fungus</name>
    <dbReference type="NCBI Taxonomy" id="41045"/>
    <lineage>
        <taxon>Eukaryota</taxon>
        <taxon>Sar</taxon>
        <taxon>Stramenopiles</taxon>
        <taxon>Oomycota</taxon>
        <taxon>Peronosporomycetes</taxon>
        <taxon>Pythiales</taxon>
        <taxon>Pythiaceae</taxon>
        <taxon>Pythium</taxon>
    </lineage>
</organism>
<dbReference type="Gene3D" id="3.80.10.10">
    <property type="entry name" value="Ribonuclease Inhibitor"/>
    <property type="match status" value="1"/>
</dbReference>
<dbReference type="EMBL" id="SPLM01000001">
    <property type="protein sequence ID" value="TMW69138.1"/>
    <property type="molecule type" value="Genomic_DNA"/>
</dbReference>
<dbReference type="OrthoDB" id="108594at2759"/>
<gene>
    <name evidence="1" type="ORF">Poli38472_001294</name>
</gene>
<accession>A0A8K1CUD6</accession>
<reference evidence="1" key="1">
    <citation type="submission" date="2019-03" db="EMBL/GenBank/DDBJ databases">
        <title>Long read genome sequence of the mycoparasitic Pythium oligandrum ATCC 38472 isolated from sugarbeet rhizosphere.</title>
        <authorList>
            <person name="Gaulin E."/>
        </authorList>
    </citation>
    <scope>NUCLEOTIDE SEQUENCE</scope>
    <source>
        <strain evidence="1">ATCC 38472_TT</strain>
    </source>
</reference>
<proteinExistence type="predicted"/>
<keyword evidence="2" id="KW-1185">Reference proteome</keyword>
<protein>
    <submittedName>
        <fullName evidence="1">Uncharacterized protein</fullName>
    </submittedName>
</protein>